<accession>A0A4P9XSK3</accession>
<evidence type="ECO:0000313" key="2">
    <source>
        <dbReference type="Proteomes" id="UP000271241"/>
    </source>
</evidence>
<reference evidence="2" key="1">
    <citation type="journal article" date="2018" name="Nat. Microbiol.">
        <title>Leveraging single-cell genomics to expand the fungal tree of life.</title>
        <authorList>
            <person name="Ahrendt S.R."/>
            <person name="Quandt C.A."/>
            <person name="Ciobanu D."/>
            <person name="Clum A."/>
            <person name="Salamov A."/>
            <person name="Andreopoulos B."/>
            <person name="Cheng J.F."/>
            <person name="Woyke T."/>
            <person name="Pelin A."/>
            <person name="Henrissat B."/>
            <person name="Reynolds N.K."/>
            <person name="Benny G.L."/>
            <person name="Smith M.E."/>
            <person name="James T.Y."/>
            <person name="Grigoriev I.V."/>
        </authorList>
    </citation>
    <scope>NUCLEOTIDE SEQUENCE [LARGE SCALE GENOMIC DNA]</scope>
    <source>
        <strain evidence="2">RSA 1356</strain>
    </source>
</reference>
<sequence>MASFIQIAAQVEGTVNKASVRFLPQLAGNPGHFEVYEFVRSFRVAAVRGQPALLSLQRHIFVETCVDEGQPLDACELLEIFVADAHLPSSALLRNLIQHAASTKADTKIVAACQRLCARIKHMLRESSIETVVDAASLLEAWDFAFFWETVHSVIRRACSVDTSTADGESCRRKEAYARAQMLIDTLTTLVQCELIRHPENAARVILGERTSMVRRSMVEVSLDWLADAVVASSEAPFLLEACQSLLHTASSGLASASHCFATPKQIINQCHAIMRSLAGENAVRLICTIESNTFKGMLINHALHNSCEFRNVASEDHYLTCRPISLVKIARLFFACELLEHAQEWLQETHLIQLLAALAASYLASRSIAVADGALETEQCYHGLTEEELTVLRCEWDDRVDGWIARDTDSVAAPSVTAIRLMPRMFFARLERQDDMLACPTDSPIALHA</sequence>
<proteinExistence type="predicted"/>
<name>A0A4P9XSK3_9FUNG</name>
<protein>
    <submittedName>
        <fullName evidence="1">Uncharacterized protein</fullName>
    </submittedName>
</protein>
<gene>
    <name evidence="1" type="ORF">THASP1DRAFT_29085</name>
</gene>
<dbReference type="Proteomes" id="UP000271241">
    <property type="component" value="Unassembled WGS sequence"/>
</dbReference>
<keyword evidence="2" id="KW-1185">Reference proteome</keyword>
<dbReference type="AlphaFoldDB" id="A0A4P9XSK3"/>
<dbReference type="EMBL" id="KZ992540">
    <property type="protein sequence ID" value="RKP09123.1"/>
    <property type="molecule type" value="Genomic_DNA"/>
</dbReference>
<organism evidence="1 2">
    <name type="scientific">Thamnocephalis sphaerospora</name>
    <dbReference type="NCBI Taxonomy" id="78915"/>
    <lineage>
        <taxon>Eukaryota</taxon>
        <taxon>Fungi</taxon>
        <taxon>Fungi incertae sedis</taxon>
        <taxon>Zoopagomycota</taxon>
        <taxon>Zoopagomycotina</taxon>
        <taxon>Zoopagomycetes</taxon>
        <taxon>Zoopagales</taxon>
        <taxon>Sigmoideomycetaceae</taxon>
        <taxon>Thamnocephalis</taxon>
    </lineage>
</organism>
<evidence type="ECO:0000313" key="1">
    <source>
        <dbReference type="EMBL" id="RKP09123.1"/>
    </source>
</evidence>
<dbReference type="OrthoDB" id="10461156at2759"/>